<organism evidence="2 3">
    <name type="scientific">Tolumonas osonensis</name>
    <dbReference type="NCBI Taxonomy" id="675874"/>
    <lineage>
        <taxon>Bacteria</taxon>
        <taxon>Pseudomonadati</taxon>
        <taxon>Pseudomonadota</taxon>
        <taxon>Gammaproteobacteria</taxon>
        <taxon>Aeromonadales</taxon>
        <taxon>Aeromonadaceae</taxon>
        <taxon>Tolumonas</taxon>
    </lineage>
</organism>
<accession>A0A841GKC9</accession>
<dbReference type="Proteomes" id="UP000585721">
    <property type="component" value="Unassembled WGS sequence"/>
</dbReference>
<comment type="caution">
    <text evidence="2">The sequence shown here is derived from an EMBL/GenBank/DDBJ whole genome shotgun (WGS) entry which is preliminary data.</text>
</comment>
<dbReference type="AlphaFoldDB" id="A0A841GKC9"/>
<feature type="region of interest" description="Disordered" evidence="1">
    <location>
        <begin position="547"/>
        <end position="581"/>
    </location>
</feature>
<dbReference type="RefSeq" id="WP_188026531.1">
    <property type="nucleotide sequence ID" value="NZ_JACHGR010000005.1"/>
</dbReference>
<gene>
    <name evidence="2" type="ORF">HNR75_001703</name>
</gene>
<evidence type="ECO:0008006" key="4">
    <source>
        <dbReference type="Google" id="ProtNLM"/>
    </source>
</evidence>
<evidence type="ECO:0000313" key="2">
    <source>
        <dbReference type="EMBL" id="MBB6055785.1"/>
    </source>
</evidence>
<keyword evidence="3" id="KW-1185">Reference proteome</keyword>
<protein>
    <recommendedName>
        <fullName evidence="4">DUF3352 domain-containing protein</fullName>
    </recommendedName>
</protein>
<reference evidence="2 3" key="1">
    <citation type="submission" date="2020-08" db="EMBL/GenBank/DDBJ databases">
        <title>Genomic Encyclopedia of Type Strains, Phase IV (KMG-IV): sequencing the most valuable type-strain genomes for metagenomic binning, comparative biology and taxonomic classification.</title>
        <authorList>
            <person name="Goeker M."/>
        </authorList>
    </citation>
    <scope>NUCLEOTIDE SEQUENCE [LARGE SCALE GENOMIC DNA]</scope>
    <source>
        <strain evidence="2 3">DSM 22975</strain>
    </source>
</reference>
<evidence type="ECO:0000256" key="1">
    <source>
        <dbReference type="SAM" id="MobiDB-lite"/>
    </source>
</evidence>
<feature type="compositionally biased region" description="Low complexity" evidence="1">
    <location>
        <begin position="554"/>
        <end position="572"/>
    </location>
</feature>
<sequence>MKNGILYAAIASAIAVGAYYAVQQKNDNTSASLTYVPADTLVFMGDLEPTSWQDTISPLQARFSQLFTGGTAASVQEIERLQQEIETKPEEWNNGLKIIFGLYAEYVTMLTKGTINPQSFGFADKSDAAFYTVGALPVLRFKLENEANFDKLIAAAELRSKAKPETAKFKEFTYKRYFFNQGNQPVAFAIGKKDGFAILTLDLGNMVPEEDMAIAFGITKPAQSLKQAGTLDKLVQDYGFRKNALGFINNEMLVKTLTRADSSLARLLDKLTEGESTKNLAEYRTPECQKDIEGIAALWPKEVFGYTNLDTKSNPNRFDSVFKIESKDAATMTSLQKLRGFIPDYAADNKSLVKIGIGLNVDELAPVITDLWTRATQAEVTCAALKDVQSSLKMSNPSMLAMGTALVQGLQGASFSLQELKLKDDTADMPATIEKLSFVASVSGKQPQQLWGMLSMVDPELANMVKLPADGQSVDLPVLPLLPLPEKIKLGLYGQHITVFTGESGAKLAASLTKQPLAANGFYQLGLDYSLLADMAQIGRNQFEQTVTENAEQPETATSAAEMTAEPSTAASGSMTDEQEEVQQVVNMLEEMRGVRLFTSLDFEPNGITVKGNMELPQKK</sequence>
<evidence type="ECO:0000313" key="3">
    <source>
        <dbReference type="Proteomes" id="UP000585721"/>
    </source>
</evidence>
<proteinExistence type="predicted"/>
<name>A0A841GKC9_9GAMM</name>
<dbReference type="EMBL" id="JACHGR010000005">
    <property type="protein sequence ID" value="MBB6055785.1"/>
    <property type="molecule type" value="Genomic_DNA"/>
</dbReference>